<dbReference type="Proteomes" id="UP000736787">
    <property type="component" value="Unassembled WGS sequence"/>
</dbReference>
<feature type="compositionally biased region" description="Low complexity" evidence="1">
    <location>
        <begin position="89"/>
        <end position="102"/>
    </location>
</feature>
<comment type="caution">
    <text evidence="6">The sequence shown here is derived from an EMBL/GenBank/DDBJ whole genome shotgun (WGS) entry which is preliminary data.</text>
</comment>
<dbReference type="AlphaFoldDB" id="A0A329SKG6"/>
<dbReference type="EMBL" id="MJFZ01000117">
    <property type="protein sequence ID" value="RAW37229.1"/>
    <property type="molecule type" value="Genomic_DNA"/>
</dbReference>
<dbReference type="EMBL" id="RCML01000414">
    <property type="protein sequence ID" value="KAG2977775.1"/>
    <property type="molecule type" value="Genomic_DNA"/>
</dbReference>
<dbReference type="Proteomes" id="UP000735874">
    <property type="component" value="Unassembled WGS sequence"/>
</dbReference>
<dbReference type="VEuPathDB" id="FungiDB:PC110_g6489"/>
<evidence type="ECO:0000313" key="3">
    <source>
        <dbReference type="EMBL" id="KAG2907401.1"/>
    </source>
</evidence>
<dbReference type="EMBL" id="RCMI01000514">
    <property type="protein sequence ID" value="KAG2907401.1"/>
    <property type="molecule type" value="Genomic_DNA"/>
</dbReference>
<organism evidence="6 7">
    <name type="scientific">Phytophthora cactorum</name>
    <dbReference type="NCBI Taxonomy" id="29920"/>
    <lineage>
        <taxon>Eukaryota</taxon>
        <taxon>Sar</taxon>
        <taxon>Stramenopiles</taxon>
        <taxon>Oomycota</taxon>
        <taxon>Peronosporomycetes</taxon>
        <taxon>Peronosporales</taxon>
        <taxon>Peronosporaceae</taxon>
        <taxon>Phytophthora</taxon>
    </lineage>
</organism>
<feature type="compositionally biased region" description="Polar residues" evidence="1">
    <location>
        <begin position="24"/>
        <end position="56"/>
    </location>
</feature>
<keyword evidence="7" id="KW-1185">Reference proteome</keyword>
<evidence type="ECO:0000313" key="2">
    <source>
        <dbReference type="EMBL" id="KAG2852759.1"/>
    </source>
</evidence>
<sequence length="102" mass="10988">MLALTKQEASTEDRDCGTLLLVSEDTSGSKTSQESRPSVDELSTSEILSRPTSTSITNEVKEKIEVARSEDLPIVRPESAIDVQATGPRLSARSGSGARRLR</sequence>
<reference evidence="2" key="2">
    <citation type="submission" date="2018-10" db="EMBL/GenBank/DDBJ databases">
        <title>Effector identification in a new, highly contiguous assembly of the strawberry crown rot pathogen Phytophthora cactorum.</title>
        <authorList>
            <person name="Armitage A.D."/>
            <person name="Nellist C.F."/>
            <person name="Bates H."/>
            <person name="Vickerstaff R.J."/>
            <person name="Harrison R.J."/>
        </authorList>
    </citation>
    <scope>NUCLEOTIDE SEQUENCE</scope>
    <source>
        <strain evidence="2">15-7</strain>
        <strain evidence="3">4032</strain>
        <strain evidence="4">4040</strain>
        <strain evidence="5">P415</strain>
    </source>
</reference>
<feature type="region of interest" description="Disordered" evidence="1">
    <location>
        <begin position="1"/>
        <end position="56"/>
    </location>
</feature>
<gene>
    <name evidence="6" type="ORF">PC110_g6489</name>
    <name evidence="2" type="ORF">PC113_g14751</name>
    <name evidence="3" type="ORF">PC115_g13952</name>
    <name evidence="4" type="ORF">PC117_g8389</name>
    <name evidence="5" type="ORF">PC118_g12673</name>
</gene>
<dbReference type="EMBL" id="RCMK01000181">
    <property type="protein sequence ID" value="KAG2945505.1"/>
    <property type="molecule type" value="Genomic_DNA"/>
</dbReference>
<evidence type="ECO:0000313" key="4">
    <source>
        <dbReference type="EMBL" id="KAG2945505.1"/>
    </source>
</evidence>
<dbReference type="Proteomes" id="UP000697107">
    <property type="component" value="Unassembled WGS sequence"/>
</dbReference>
<feature type="region of interest" description="Disordered" evidence="1">
    <location>
        <begin position="77"/>
        <end position="102"/>
    </location>
</feature>
<accession>A0A329SKG6</accession>
<dbReference type="Proteomes" id="UP000251314">
    <property type="component" value="Unassembled WGS sequence"/>
</dbReference>
<proteinExistence type="predicted"/>
<dbReference type="Proteomes" id="UP000774804">
    <property type="component" value="Unassembled WGS sequence"/>
</dbReference>
<evidence type="ECO:0000256" key="1">
    <source>
        <dbReference type="SAM" id="MobiDB-lite"/>
    </source>
</evidence>
<name>A0A329SKG6_9STRA</name>
<reference evidence="6 7" key="1">
    <citation type="submission" date="2018-01" db="EMBL/GenBank/DDBJ databases">
        <title>Draft genome of the strawberry crown rot pathogen Phytophthora cactorum.</title>
        <authorList>
            <person name="Armitage A.D."/>
            <person name="Lysoe E."/>
            <person name="Nellist C.F."/>
            <person name="Harrison R.J."/>
            <person name="Brurberg M.B."/>
        </authorList>
    </citation>
    <scope>NUCLEOTIDE SEQUENCE [LARGE SCALE GENOMIC DNA]</scope>
    <source>
        <strain evidence="6 7">10300</strain>
    </source>
</reference>
<evidence type="ECO:0000313" key="7">
    <source>
        <dbReference type="Proteomes" id="UP000251314"/>
    </source>
</evidence>
<dbReference type="EMBL" id="RCMG01000521">
    <property type="protein sequence ID" value="KAG2852759.1"/>
    <property type="molecule type" value="Genomic_DNA"/>
</dbReference>
<evidence type="ECO:0000313" key="5">
    <source>
        <dbReference type="EMBL" id="KAG2977775.1"/>
    </source>
</evidence>
<evidence type="ECO:0000313" key="6">
    <source>
        <dbReference type="EMBL" id="RAW37229.1"/>
    </source>
</evidence>
<dbReference type="OrthoDB" id="117054at2759"/>
<protein>
    <submittedName>
        <fullName evidence="6">Uncharacterized protein</fullName>
    </submittedName>
</protein>